<organism evidence="9 10">
    <name type="scientific">Claviceps pusilla</name>
    <dbReference type="NCBI Taxonomy" id="123648"/>
    <lineage>
        <taxon>Eukaryota</taxon>
        <taxon>Fungi</taxon>
        <taxon>Dikarya</taxon>
        <taxon>Ascomycota</taxon>
        <taxon>Pezizomycotina</taxon>
        <taxon>Sordariomycetes</taxon>
        <taxon>Hypocreomycetidae</taxon>
        <taxon>Hypocreales</taxon>
        <taxon>Clavicipitaceae</taxon>
        <taxon>Claviceps</taxon>
    </lineage>
</organism>
<keyword evidence="7" id="KW-0812">Transmembrane</keyword>
<dbReference type="Gene3D" id="3.50.50.60">
    <property type="entry name" value="FAD/NAD(P)-binding domain"/>
    <property type="match status" value="1"/>
</dbReference>
<keyword evidence="3" id="KW-0285">Flavoprotein</keyword>
<comment type="similarity">
    <text evidence="2">Belongs to the paxM FAD-dependent monooxygenase family.</text>
</comment>
<dbReference type="InterPro" id="IPR036188">
    <property type="entry name" value="FAD/NAD-bd_sf"/>
</dbReference>
<dbReference type="PANTHER" id="PTHR46720">
    <property type="entry name" value="HYDROXYLASE, PUTATIVE (AFU_ORTHOLOGUE AFUA_3G01460)-RELATED"/>
    <property type="match status" value="1"/>
</dbReference>
<keyword evidence="7" id="KW-1133">Transmembrane helix</keyword>
<feature type="non-terminal residue" evidence="9">
    <location>
        <position position="1"/>
    </location>
</feature>
<evidence type="ECO:0000256" key="7">
    <source>
        <dbReference type="SAM" id="Phobius"/>
    </source>
</evidence>
<dbReference type="InterPro" id="IPR002938">
    <property type="entry name" value="FAD-bd"/>
</dbReference>
<proteinExistence type="inferred from homology"/>
<keyword evidence="6" id="KW-0503">Monooxygenase</keyword>
<dbReference type="Proteomes" id="UP000748025">
    <property type="component" value="Unassembled WGS sequence"/>
</dbReference>
<dbReference type="EMBL" id="SRPW01004940">
    <property type="protein sequence ID" value="KAG5979472.1"/>
    <property type="molecule type" value="Genomic_DNA"/>
</dbReference>
<protein>
    <recommendedName>
        <fullName evidence="8">FAD-binding domain-containing protein</fullName>
    </recommendedName>
</protein>
<keyword evidence="7" id="KW-0472">Membrane</keyword>
<dbReference type="Pfam" id="PF01494">
    <property type="entry name" value="FAD_binding_3"/>
    <property type="match status" value="1"/>
</dbReference>
<evidence type="ECO:0000259" key="8">
    <source>
        <dbReference type="Pfam" id="PF01494"/>
    </source>
</evidence>
<evidence type="ECO:0000313" key="10">
    <source>
        <dbReference type="Proteomes" id="UP000748025"/>
    </source>
</evidence>
<evidence type="ECO:0000256" key="5">
    <source>
        <dbReference type="ARBA" id="ARBA00023002"/>
    </source>
</evidence>
<evidence type="ECO:0000256" key="2">
    <source>
        <dbReference type="ARBA" id="ARBA00007992"/>
    </source>
</evidence>
<dbReference type="GO" id="GO:0071949">
    <property type="term" value="F:FAD binding"/>
    <property type="evidence" value="ECO:0007669"/>
    <property type="project" value="InterPro"/>
</dbReference>
<dbReference type="SUPFAM" id="SSF54373">
    <property type="entry name" value="FAD-linked reductases, C-terminal domain"/>
    <property type="match status" value="1"/>
</dbReference>
<dbReference type="InterPro" id="IPR051104">
    <property type="entry name" value="FAD_monoxygenase"/>
</dbReference>
<dbReference type="SUPFAM" id="SSF51905">
    <property type="entry name" value="FAD/NAD(P)-binding domain"/>
    <property type="match status" value="1"/>
</dbReference>
<evidence type="ECO:0000256" key="3">
    <source>
        <dbReference type="ARBA" id="ARBA00022630"/>
    </source>
</evidence>
<feature type="transmembrane region" description="Helical" evidence="7">
    <location>
        <begin position="12"/>
        <end position="32"/>
    </location>
</feature>
<dbReference type="OrthoDB" id="417877at2759"/>
<gene>
    <name evidence="9" type="ORF">E4U43_006888</name>
</gene>
<accession>A0A9P7N1Y5</accession>
<evidence type="ECO:0000313" key="9">
    <source>
        <dbReference type="EMBL" id="KAG5979472.1"/>
    </source>
</evidence>
<comment type="cofactor">
    <cofactor evidence="1">
        <name>FAD</name>
        <dbReference type="ChEBI" id="CHEBI:57692"/>
    </cofactor>
</comment>
<dbReference type="AlphaFoldDB" id="A0A9P7N1Y5"/>
<keyword evidence="10" id="KW-1185">Reference proteome</keyword>
<evidence type="ECO:0000256" key="4">
    <source>
        <dbReference type="ARBA" id="ARBA00022827"/>
    </source>
</evidence>
<sequence>MAADNKNNNSHLDFAIIGGGVSGLTLAIALLHRGLRVRVFEKADRFEEIGAGVSFTPNAVQAMKMCHPAIHEAFQRVCTRNLWPSKQRTWFDYYDAQSENAAASPVFSISSNLGQNAVHRARFLDELIKLLPEHVAHFGKRLDRYTQDGRGRLHLCFTDGSEYEADVLLACDGIKSKVRQLLFGAHHPCAHPSYTHKYAYRALVPMQDAIETLGEEKAQNAAMHMGKGGHVLTFPINHGQTVNVVAFHTTSDDWPDSSKLTASSTREAALRDFAHFRPEIINLLKLSGPDLRV</sequence>
<keyword evidence="4" id="KW-0274">FAD</keyword>
<reference evidence="9" key="1">
    <citation type="journal article" date="2020" name="bioRxiv">
        <title>Whole genome comparisons of ergot fungi reveals the divergence and evolution of species within the genus Claviceps are the result of varying mechanisms driving genome evolution and host range expansion.</title>
        <authorList>
            <person name="Wyka S.A."/>
            <person name="Mondo S.J."/>
            <person name="Liu M."/>
            <person name="Dettman J."/>
            <person name="Nalam V."/>
            <person name="Broders K.D."/>
        </authorList>
    </citation>
    <scope>NUCLEOTIDE SEQUENCE</scope>
    <source>
        <strain evidence="9">CCC 602</strain>
    </source>
</reference>
<dbReference type="GO" id="GO:0004497">
    <property type="term" value="F:monooxygenase activity"/>
    <property type="evidence" value="ECO:0007669"/>
    <property type="project" value="UniProtKB-KW"/>
</dbReference>
<evidence type="ECO:0000256" key="1">
    <source>
        <dbReference type="ARBA" id="ARBA00001974"/>
    </source>
</evidence>
<dbReference type="GO" id="GO:0044550">
    <property type="term" value="P:secondary metabolite biosynthetic process"/>
    <property type="evidence" value="ECO:0007669"/>
    <property type="project" value="TreeGrafter"/>
</dbReference>
<feature type="domain" description="FAD-binding" evidence="8">
    <location>
        <begin position="13"/>
        <end position="238"/>
    </location>
</feature>
<evidence type="ECO:0000256" key="6">
    <source>
        <dbReference type="ARBA" id="ARBA00023033"/>
    </source>
</evidence>
<keyword evidence="5" id="KW-0560">Oxidoreductase</keyword>
<dbReference type="PANTHER" id="PTHR46720:SF3">
    <property type="entry name" value="FAD-BINDING DOMAIN-CONTAINING PROTEIN-RELATED"/>
    <property type="match status" value="1"/>
</dbReference>
<name>A0A9P7N1Y5_9HYPO</name>
<comment type="caution">
    <text evidence="9">The sequence shown here is derived from an EMBL/GenBank/DDBJ whole genome shotgun (WGS) entry which is preliminary data.</text>
</comment>
<dbReference type="PRINTS" id="PR00420">
    <property type="entry name" value="RNGMNOXGNASE"/>
</dbReference>